<evidence type="ECO:0000256" key="1">
    <source>
        <dbReference type="SAM" id="Phobius"/>
    </source>
</evidence>
<proteinExistence type="predicted"/>
<feature type="transmembrane region" description="Helical" evidence="1">
    <location>
        <begin position="22"/>
        <end position="44"/>
    </location>
</feature>
<keyword evidence="2" id="KW-0614">Plasmid</keyword>
<keyword evidence="1" id="KW-0472">Membrane</keyword>
<name>A0A649Z3H3_HELPX</name>
<keyword evidence="1" id="KW-1133">Transmembrane helix</keyword>
<reference evidence="2" key="1">
    <citation type="submission" date="2019-04" db="EMBL/GenBank/DDBJ databases">
        <authorList>
            <person name="Belova A.M."/>
            <person name="Babenko V.V."/>
        </authorList>
    </citation>
    <scope>NUCLEOTIDE SEQUENCE</scope>
    <source>
        <strain evidence="2">A44</strain>
        <plasmid evidence="2">pA44</plasmid>
    </source>
</reference>
<evidence type="ECO:0000313" key="2">
    <source>
        <dbReference type="EMBL" id="QGM49663.1"/>
    </source>
</evidence>
<sequence length="69" mass="7840">MKRLSWVIRYFWDFLTLGRLNFLGRLLGLGSLLTFGISHPYLVFSKAKDDMIVAIAKPPRAVTLGVFLV</sequence>
<accession>A0A649Z3H3</accession>
<keyword evidence="1" id="KW-0812">Transmembrane</keyword>
<dbReference type="EMBL" id="MK795208">
    <property type="protein sequence ID" value="QGM49663.1"/>
    <property type="molecule type" value="Genomic_DNA"/>
</dbReference>
<geneLocation type="plasmid" evidence="2">
    <name>pA44</name>
</geneLocation>
<organism evidence="2">
    <name type="scientific">Helicobacter pylori</name>
    <name type="common">Campylobacter pylori</name>
    <dbReference type="NCBI Taxonomy" id="210"/>
    <lineage>
        <taxon>Bacteria</taxon>
        <taxon>Pseudomonadati</taxon>
        <taxon>Campylobacterota</taxon>
        <taxon>Epsilonproteobacteria</taxon>
        <taxon>Campylobacterales</taxon>
        <taxon>Helicobacteraceae</taxon>
        <taxon>Helicobacter</taxon>
    </lineage>
</organism>
<dbReference type="AlphaFoldDB" id="A0A649Z3H3"/>
<protein>
    <submittedName>
        <fullName evidence="2">Transcriptional regulator protein</fullName>
    </submittedName>
</protein>